<dbReference type="Gramene" id="Jr11_05310_p1">
    <property type="protein sequence ID" value="cds.Jr11_05310_p1"/>
    <property type="gene ID" value="Jr11_05310"/>
</dbReference>
<keyword evidence="1" id="KW-1133">Transmembrane helix</keyword>
<organism evidence="2 3">
    <name type="scientific">Juglans regia</name>
    <name type="common">English walnut</name>
    <dbReference type="NCBI Taxonomy" id="51240"/>
    <lineage>
        <taxon>Eukaryota</taxon>
        <taxon>Viridiplantae</taxon>
        <taxon>Streptophyta</taxon>
        <taxon>Embryophyta</taxon>
        <taxon>Tracheophyta</taxon>
        <taxon>Spermatophyta</taxon>
        <taxon>Magnoliopsida</taxon>
        <taxon>eudicotyledons</taxon>
        <taxon>Gunneridae</taxon>
        <taxon>Pentapetalae</taxon>
        <taxon>rosids</taxon>
        <taxon>fabids</taxon>
        <taxon>Fagales</taxon>
        <taxon>Juglandaceae</taxon>
        <taxon>Juglans</taxon>
    </lineage>
</organism>
<gene>
    <name evidence="2" type="ORF">F2P56_023971</name>
</gene>
<reference evidence="2" key="1">
    <citation type="submission" date="2015-10" db="EMBL/GenBank/DDBJ databases">
        <authorList>
            <person name="Martinez-Garcia P.J."/>
            <person name="Crepeau M.W."/>
            <person name="Puiu D."/>
            <person name="Gonzalez-Ibeas D."/>
            <person name="Whalen J."/>
            <person name="Stevens K."/>
            <person name="Paul R."/>
            <person name="Butterfield T."/>
            <person name="Britton M."/>
            <person name="Reagan R."/>
            <person name="Chakraborty S."/>
            <person name="Walawage S.L."/>
            <person name="Vasquez-Gross H.A."/>
            <person name="Cardeno C."/>
            <person name="Famula R."/>
            <person name="Pratt K."/>
            <person name="Kuruganti S."/>
            <person name="Aradhya M.K."/>
            <person name="Leslie C.A."/>
            <person name="Dandekar A.M."/>
            <person name="Salzberg S.L."/>
            <person name="Wegrzyn J.L."/>
            <person name="Langley C.H."/>
            <person name="Neale D.B."/>
        </authorList>
    </citation>
    <scope>NUCLEOTIDE SEQUENCE</scope>
    <source>
        <tissue evidence="2">Leaves</tissue>
    </source>
</reference>
<dbReference type="AlphaFoldDB" id="A0A833UB67"/>
<keyword evidence="1" id="KW-0812">Transmembrane</keyword>
<dbReference type="Proteomes" id="UP000619265">
    <property type="component" value="Unassembled WGS sequence"/>
</dbReference>
<sequence length="190" mass="20901">MAMAMVRSGLLRTALRGGSRPSAPVKRNFSSSARHDDARESSLSLSLSILIHPFAFEFISELWSISGVLIFWVLALGTILRIKGEAEKWEKITYVGIATCTVLAIYNLSKGHPHYEEPPVQMGFLRRSTTTKDIHGSTRDNFQREPLCLAQSSRSAGCTVLPPDVDDSSRFFCALSSFLIGSFCTLSIVA</sequence>
<keyword evidence="1" id="KW-0472">Membrane</keyword>
<dbReference type="GO" id="GO:0005743">
    <property type="term" value="C:mitochondrial inner membrane"/>
    <property type="evidence" value="ECO:0007669"/>
    <property type="project" value="InterPro"/>
</dbReference>
<reference evidence="2" key="2">
    <citation type="submission" date="2020-03" db="EMBL/GenBank/DDBJ databases">
        <title>Walnut 2.0.</title>
        <authorList>
            <person name="Marrano A."/>
            <person name="Britton M."/>
            <person name="Zimin A.V."/>
            <person name="Zaini P.A."/>
            <person name="Workman R."/>
            <person name="Puiu D."/>
            <person name="Bianco L."/>
            <person name="Allen B.J."/>
            <person name="Troggio M."/>
            <person name="Leslie C.A."/>
            <person name="Timp W."/>
            <person name="Dendekar A."/>
            <person name="Salzberg S.L."/>
            <person name="Neale D.B."/>
        </authorList>
    </citation>
    <scope>NUCLEOTIDE SEQUENCE</scope>
    <source>
        <tissue evidence="2">Leaves</tissue>
    </source>
</reference>
<dbReference type="EMBL" id="LIHL02000011">
    <property type="protein sequence ID" value="KAF5454293.1"/>
    <property type="molecule type" value="Genomic_DNA"/>
</dbReference>
<accession>A0A833UB67</accession>
<feature type="transmembrane region" description="Helical" evidence="1">
    <location>
        <begin position="92"/>
        <end position="109"/>
    </location>
</feature>
<proteinExistence type="predicted"/>
<name>A0A833UB67_JUGRE</name>
<feature type="transmembrane region" description="Helical" evidence="1">
    <location>
        <begin position="169"/>
        <end position="189"/>
    </location>
</feature>
<comment type="caution">
    <text evidence="2">The sequence shown here is derived from an EMBL/GenBank/DDBJ whole genome shotgun (WGS) entry which is preliminary data.</text>
</comment>
<protein>
    <submittedName>
        <fullName evidence="2">Uncharacterized protein</fullName>
    </submittedName>
</protein>
<evidence type="ECO:0000256" key="1">
    <source>
        <dbReference type="SAM" id="Phobius"/>
    </source>
</evidence>
<dbReference type="PANTHER" id="PTHR11504:SF0">
    <property type="entry name" value="CYTOCHROME C OXIDASE SUBUNIT"/>
    <property type="match status" value="1"/>
</dbReference>
<evidence type="ECO:0000313" key="2">
    <source>
        <dbReference type="EMBL" id="KAF5454293.1"/>
    </source>
</evidence>
<evidence type="ECO:0000313" key="3">
    <source>
        <dbReference type="Proteomes" id="UP000619265"/>
    </source>
</evidence>
<feature type="transmembrane region" description="Helical" evidence="1">
    <location>
        <begin position="62"/>
        <end position="80"/>
    </location>
</feature>
<dbReference type="PANTHER" id="PTHR11504">
    <property type="entry name" value="CYTOCHROME C OXIDASE POLYPEPTIDE VIA"/>
    <property type="match status" value="1"/>
</dbReference>
<dbReference type="InterPro" id="IPR001349">
    <property type="entry name" value="Cyt_c_oxidase_su6a"/>
</dbReference>